<dbReference type="Proteomes" id="UP001595935">
    <property type="component" value="Unassembled WGS sequence"/>
</dbReference>
<keyword evidence="4" id="KW-1185">Reference proteome</keyword>
<keyword evidence="1" id="KW-0812">Transmembrane</keyword>
<feature type="transmembrane region" description="Helical" evidence="1">
    <location>
        <begin position="7"/>
        <end position="31"/>
    </location>
</feature>
<name>A0ABV9P9J7_9FLAO</name>
<evidence type="ECO:0000256" key="1">
    <source>
        <dbReference type="SAM" id="Phobius"/>
    </source>
</evidence>
<accession>A0ABV9P9J7</accession>
<evidence type="ECO:0000259" key="2">
    <source>
        <dbReference type="Pfam" id="PF14358"/>
    </source>
</evidence>
<gene>
    <name evidence="3" type="ORF">ACFO5S_05890</name>
</gene>
<dbReference type="RefSeq" id="WP_213255836.1">
    <property type="nucleotide sequence ID" value="NZ_JAGYWA010000002.1"/>
</dbReference>
<dbReference type="Pfam" id="PF14358">
    <property type="entry name" value="DUF4405"/>
    <property type="match status" value="1"/>
</dbReference>
<keyword evidence="1" id="KW-1133">Transmembrane helix</keyword>
<dbReference type="InterPro" id="IPR025517">
    <property type="entry name" value="DUF4405"/>
</dbReference>
<sequence length="158" mass="17768">MKLNRNYITPFISLVFLVVGLSGLLMFFHLFDGYTEVVHEFLGVFFVVCAVFHIILNWKALRIHFKKGVFIPKALAVIVVSVLFIVQQHLNPKVDTILLDRIIKAPINDAFKALGVDYSEAVKRLDTKGISVEGATTIEAIWINNSADPEEVIDLIVE</sequence>
<proteinExistence type="predicted"/>
<dbReference type="EMBL" id="JBHSGV010000002">
    <property type="protein sequence ID" value="MFC4746964.1"/>
    <property type="molecule type" value="Genomic_DNA"/>
</dbReference>
<reference evidence="4" key="1">
    <citation type="journal article" date="2019" name="Int. J. Syst. Evol. Microbiol.">
        <title>The Global Catalogue of Microorganisms (GCM) 10K type strain sequencing project: providing services to taxonomists for standard genome sequencing and annotation.</title>
        <authorList>
            <consortium name="The Broad Institute Genomics Platform"/>
            <consortium name="The Broad Institute Genome Sequencing Center for Infectious Disease"/>
            <person name="Wu L."/>
            <person name="Ma J."/>
        </authorList>
    </citation>
    <scope>NUCLEOTIDE SEQUENCE [LARGE SCALE GENOMIC DNA]</scope>
    <source>
        <strain evidence="4">WYCCWR 13023</strain>
    </source>
</reference>
<feature type="transmembrane region" description="Helical" evidence="1">
    <location>
        <begin position="68"/>
        <end position="86"/>
    </location>
</feature>
<comment type="caution">
    <text evidence="3">The sequence shown here is derived from an EMBL/GenBank/DDBJ whole genome shotgun (WGS) entry which is preliminary data.</text>
</comment>
<evidence type="ECO:0000313" key="3">
    <source>
        <dbReference type="EMBL" id="MFC4746964.1"/>
    </source>
</evidence>
<feature type="domain" description="Flavinylation-associated cytochrome" evidence="2">
    <location>
        <begin position="8"/>
        <end position="58"/>
    </location>
</feature>
<organism evidence="3 4">
    <name type="scientific">Flavobacterium branchiicola</name>
    <dbReference type="NCBI Taxonomy" id="1114875"/>
    <lineage>
        <taxon>Bacteria</taxon>
        <taxon>Pseudomonadati</taxon>
        <taxon>Bacteroidota</taxon>
        <taxon>Flavobacteriia</taxon>
        <taxon>Flavobacteriales</taxon>
        <taxon>Flavobacteriaceae</taxon>
        <taxon>Flavobacterium</taxon>
    </lineage>
</organism>
<keyword evidence="1" id="KW-0472">Membrane</keyword>
<feature type="transmembrane region" description="Helical" evidence="1">
    <location>
        <begin position="37"/>
        <end position="56"/>
    </location>
</feature>
<evidence type="ECO:0000313" key="4">
    <source>
        <dbReference type="Proteomes" id="UP001595935"/>
    </source>
</evidence>
<protein>
    <submittedName>
        <fullName evidence="3">DUF4405 domain-containing protein</fullName>
    </submittedName>
</protein>